<dbReference type="OrthoDB" id="74247at2759"/>
<evidence type="ECO:0000259" key="1">
    <source>
        <dbReference type="PROSITE" id="PS51729"/>
    </source>
</evidence>
<evidence type="ECO:0000313" key="2">
    <source>
        <dbReference type="EMBL" id="KAJ4966275.1"/>
    </source>
</evidence>
<dbReference type="FunFam" id="3.40.630.30:FF:000106">
    <property type="entry name" value="Acetyltransferase At1g77540"/>
    <property type="match status" value="1"/>
</dbReference>
<evidence type="ECO:0000313" key="3">
    <source>
        <dbReference type="Proteomes" id="UP001141806"/>
    </source>
</evidence>
<keyword evidence="3" id="KW-1185">Reference proteome</keyword>
<dbReference type="Gene3D" id="3.40.630.30">
    <property type="match status" value="1"/>
</dbReference>
<dbReference type="AlphaFoldDB" id="A0A9Q0K9C0"/>
<dbReference type="InterPro" id="IPR016181">
    <property type="entry name" value="Acyl_CoA_acyltransferase"/>
</dbReference>
<name>A0A9Q0K9C0_9MAGN</name>
<comment type="caution">
    <text evidence="2">The sequence shown here is derived from an EMBL/GenBank/DDBJ whole genome shotgun (WGS) entry which is preliminary data.</text>
</comment>
<dbReference type="SUPFAM" id="SSF55729">
    <property type="entry name" value="Acyl-CoA N-acyltransferases (Nat)"/>
    <property type="match status" value="1"/>
</dbReference>
<dbReference type="PROSITE" id="PS51729">
    <property type="entry name" value="GNAT_YJDJ"/>
    <property type="match status" value="1"/>
</dbReference>
<protein>
    <recommendedName>
        <fullName evidence="1">N-acetyltransferase domain-containing protein</fullName>
    </recommendedName>
</protein>
<gene>
    <name evidence="2" type="ORF">NE237_018124</name>
</gene>
<dbReference type="PANTHER" id="PTHR31435:SF9">
    <property type="entry name" value="PROTEIN NATD1"/>
    <property type="match status" value="1"/>
</dbReference>
<reference evidence="2" key="1">
    <citation type="journal article" date="2023" name="Plant J.">
        <title>The genome of the king protea, Protea cynaroides.</title>
        <authorList>
            <person name="Chang J."/>
            <person name="Duong T.A."/>
            <person name="Schoeman C."/>
            <person name="Ma X."/>
            <person name="Roodt D."/>
            <person name="Barker N."/>
            <person name="Li Z."/>
            <person name="Van de Peer Y."/>
            <person name="Mizrachi E."/>
        </authorList>
    </citation>
    <scope>NUCLEOTIDE SEQUENCE</scope>
    <source>
        <tissue evidence="2">Young leaves</tissue>
    </source>
</reference>
<organism evidence="2 3">
    <name type="scientific">Protea cynaroides</name>
    <dbReference type="NCBI Taxonomy" id="273540"/>
    <lineage>
        <taxon>Eukaryota</taxon>
        <taxon>Viridiplantae</taxon>
        <taxon>Streptophyta</taxon>
        <taxon>Embryophyta</taxon>
        <taxon>Tracheophyta</taxon>
        <taxon>Spermatophyta</taxon>
        <taxon>Magnoliopsida</taxon>
        <taxon>Proteales</taxon>
        <taxon>Proteaceae</taxon>
        <taxon>Protea</taxon>
    </lineage>
</organism>
<dbReference type="InterPro" id="IPR045057">
    <property type="entry name" value="Gcn5-rel_NAT"/>
</dbReference>
<dbReference type="InterPro" id="IPR031165">
    <property type="entry name" value="GNAT_YJDJ"/>
</dbReference>
<accession>A0A9Q0K9C0</accession>
<sequence length="103" mass="11575">MAEAGPKVLWNEGQRRFETEDKEAYLQYELRSGGKVMDIRHTFVPSSKRGQSLASRLCVAALNHAKAHSMSVIPTCSYVSVTFLPQNPSWKSIIYTENIKSSI</sequence>
<dbReference type="Pfam" id="PF14542">
    <property type="entry name" value="Acetyltransf_CG"/>
    <property type="match status" value="1"/>
</dbReference>
<proteinExistence type="predicted"/>
<dbReference type="EMBL" id="JAMYWD010000007">
    <property type="protein sequence ID" value="KAJ4966275.1"/>
    <property type="molecule type" value="Genomic_DNA"/>
</dbReference>
<dbReference type="PANTHER" id="PTHR31435">
    <property type="entry name" value="PROTEIN NATD1"/>
    <property type="match status" value="1"/>
</dbReference>
<dbReference type="Proteomes" id="UP001141806">
    <property type="component" value="Unassembled WGS sequence"/>
</dbReference>
<feature type="domain" description="N-acetyltransferase" evidence="1">
    <location>
        <begin position="7"/>
        <end position="95"/>
    </location>
</feature>